<feature type="region of interest" description="Disordered" evidence="1">
    <location>
        <begin position="45"/>
        <end position="66"/>
    </location>
</feature>
<evidence type="ECO:0000313" key="4">
    <source>
        <dbReference type="Proteomes" id="UP001374893"/>
    </source>
</evidence>
<keyword evidence="4" id="KW-1185">Reference proteome</keyword>
<sequence>METGGWFHCGRCGDFFRGKEGDLCPDCGRSPVVEESELAFLEAARQADKKSMNRRTSSGSNRPDELRAKSSKAKSIAWFVLGWILFLGFVVWMVNISRQQGSDSLAGQKSVTELAESGREFQEAYQACHGLVASFLASAASEHRAKLTYQPDETLRKMVNFQGDGLVGTDGEEFTLPTFRWIETPKGRMCESIGMMGEDRRLEFLFIKNHEGEWSIDWDNLVRYSTQPLSVFVAGEGPEVGEFRVFARRRAGSSGEQGDVSRIMLFEPRPWSPAETGSRSPEILVDPESETGRILTAAFELVDDEEAPYGTELHEEDPYSMARLRVRLRRDPENPKRIEIEEVLACHWFSIDDLGVRVEPAED</sequence>
<feature type="transmembrane region" description="Helical" evidence="2">
    <location>
        <begin position="76"/>
        <end position="94"/>
    </location>
</feature>
<evidence type="ECO:0008006" key="5">
    <source>
        <dbReference type="Google" id="ProtNLM"/>
    </source>
</evidence>
<name>A0ABN6H5I1_9BACT</name>
<reference evidence="3 4" key="1">
    <citation type="submission" date="2021-06" db="EMBL/GenBank/DDBJ databases">
        <title>Complete genome of Haloferula helveola possessing various polysaccharide degrading enzymes.</title>
        <authorList>
            <person name="Takami H."/>
            <person name="Huang C."/>
            <person name="Hamasaki K."/>
        </authorList>
    </citation>
    <scope>NUCLEOTIDE SEQUENCE [LARGE SCALE GENOMIC DNA]</scope>
    <source>
        <strain evidence="3 4">CN-1</strain>
    </source>
</reference>
<proteinExistence type="predicted"/>
<dbReference type="EMBL" id="AP024702">
    <property type="protein sequence ID" value="BCX48916.1"/>
    <property type="molecule type" value="Genomic_DNA"/>
</dbReference>
<keyword evidence="2" id="KW-1133">Transmembrane helix</keyword>
<protein>
    <recommendedName>
        <fullName evidence="5">DUF4178 domain-containing protein</fullName>
    </recommendedName>
</protein>
<evidence type="ECO:0000256" key="1">
    <source>
        <dbReference type="SAM" id="MobiDB-lite"/>
    </source>
</evidence>
<keyword evidence="2" id="KW-0472">Membrane</keyword>
<accession>A0ABN6H5I1</accession>
<gene>
    <name evidence="3" type="ORF">HAHE_28240</name>
</gene>
<evidence type="ECO:0000256" key="2">
    <source>
        <dbReference type="SAM" id="Phobius"/>
    </source>
</evidence>
<evidence type="ECO:0000313" key="3">
    <source>
        <dbReference type="EMBL" id="BCX48916.1"/>
    </source>
</evidence>
<dbReference type="Proteomes" id="UP001374893">
    <property type="component" value="Chromosome"/>
</dbReference>
<organism evidence="3 4">
    <name type="scientific">Haloferula helveola</name>
    <dbReference type="NCBI Taxonomy" id="490095"/>
    <lineage>
        <taxon>Bacteria</taxon>
        <taxon>Pseudomonadati</taxon>
        <taxon>Verrucomicrobiota</taxon>
        <taxon>Verrucomicrobiia</taxon>
        <taxon>Verrucomicrobiales</taxon>
        <taxon>Verrucomicrobiaceae</taxon>
        <taxon>Haloferula</taxon>
    </lineage>
</organism>
<keyword evidence="2" id="KW-0812">Transmembrane</keyword>